<keyword evidence="12" id="KW-1185">Reference proteome</keyword>
<evidence type="ECO:0000256" key="9">
    <source>
        <dbReference type="PIRSR" id="PIRSR000099-4"/>
    </source>
</evidence>
<dbReference type="EMBL" id="PGTB01000004">
    <property type="protein sequence ID" value="PJE38139.1"/>
    <property type="molecule type" value="Genomic_DNA"/>
</dbReference>
<feature type="binding site" evidence="8">
    <location>
        <position position="353"/>
    </location>
    <ligand>
        <name>substrate</name>
    </ligand>
</feature>
<protein>
    <recommendedName>
        <fullName evidence="4">Histidinol dehydrogenase homolog</fullName>
    </recommendedName>
</protein>
<dbReference type="Proteomes" id="UP000231553">
    <property type="component" value="Unassembled WGS sequence"/>
</dbReference>
<keyword evidence="1 9" id="KW-0479">Metal-binding</keyword>
<feature type="active site" description="Proton acceptor" evidence="6">
    <location>
        <position position="319"/>
    </location>
</feature>
<feature type="binding site" evidence="8">
    <location>
        <position position="412"/>
    </location>
    <ligand>
        <name>substrate</name>
    </ligand>
</feature>
<evidence type="ECO:0000256" key="2">
    <source>
        <dbReference type="ARBA" id="ARBA00022833"/>
    </source>
</evidence>
<proteinExistence type="inferred from homology"/>
<evidence type="ECO:0000256" key="6">
    <source>
        <dbReference type="PIRSR" id="PIRSR000099-1"/>
    </source>
</evidence>
<comment type="caution">
    <text evidence="11">The sequence shown here is derived from an EMBL/GenBank/DDBJ whole genome shotgun (WGS) entry which is preliminary data.</text>
</comment>
<feature type="binding site" evidence="8">
    <location>
        <position position="227"/>
    </location>
    <ligand>
        <name>substrate</name>
    </ligand>
</feature>
<feature type="binding site" evidence="7">
    <location>
        <position position="181"/>
    </location>
    <ligand>
        <name>NAD(+)</name>
        <dbReference type="ChEBI" id="CHEBI:57540"/>
    </ligand>
</feature>
<dbReference type="PANTHER" id="PTHR21256">
    <property type="entry name" value="HISTIDINOL DEHYDROGENASE HDH"/>
    <property type="match status" value="1"/>
</dbReference>
<dbReference type="InterPro" id="IPR001692">
    <property type="entry name" value="Histidinol_DH_CS"/>
</dbReference>
<feature type="binding site" evidence="8">
    <location>
        <position position="249"/>
    </location>
    <ligand>
        <name>substrate</name>
    </ligand>
</feature>
<dbReference type="PRINTS" id="PR00083">
    <property type="entry name" value="HOLDHDRGNASE"/>
</dbReference>
<dbReference type="CDD" id="cd06572">
    <property type="entry name" value="Histidinol_dh"/>
    <property type="match status" value="1"/>
</dbReference>
<feature type="active site" description="Proton acceptor" evidence="6">
    <location>
        <position position="320"/>
    </location>
</feature>
<dbReference type="InterPro" id="IPR012131">
    <property type="entry name" value="Hstdl_DH"/>
</dbReference>
<dbReference type="OrthoDB" id="9805269at2"/>
<dbReference type="Gene3D" id="1.20.5.1300">
    <property type="match status" value="1"/>
</dbReference>
<feature type="binding site" evidence="9">
    <location>
        <position position="249"/>
    </location>
    <ligand>
        <name>Zn(2+)</name>
        <dbReference type="ChEBI" id="CHEBI:29105"/>
    </ligand>
</feature>
<dbReference type="PANTHER" id="PTHR21256:SF14">
    <property type="entry name" value="HISTIDINOL DEHYDROGENASE"/>
    <property type="match status" value="1"/>
</dbReference>
<feature type="binding site" evidence="9">
    <location>
        <position position="252"/>
    </location>
    <ligand>
        <name>Zn(2+)</name>
        <dbReference type="ChEBI" id="CHEBI:29105"/>
    </ligand>
</feature>
<accession>A0A2M8J5T3</accession>
<dbReference type="RefSeq" id="WP_100161131.1">
    <property type="nucleotide sequence ID" value="NZ_PGTB01000004.1"/>
</dbReference>
<feature type="binding site" evidence="9">
    <location>
        <position position="412"/>
    </location>
    <ligand>
        <name>Zn(2+)</name>
        <dbReference type="ChEBI" id="CHEBI:29105"/>
    </ligand>
</feature>
<dbReference type="NCBIfam" id="TIGR00069">
    <property type="entry name" value="hisD"/>
    <property type="match status" value="1"/>
</dbReference>
<dbReference type="Gene3D" id="3.40.50.1980">
    <property type="entry name" value="Nitrogenase molybdenum iron protein domain"/>
    <property type="match status" value="2"/>
</dbReference>
<dbReference type="InterPro" id="IPR022695">
    <property type="entry name" value="Histidinol_DH_monofunct"/>
</dbReference>
<dbReference type="AlphaFoldDB" id="A0A2M8J5T3"/>
<sequence>MTVQYLKTAIPHAPERQIELRDQVTDILLAIEKGGEAEALRFARKFDNWEGDIVVTPEEIAAATQRLSPSVRADIDFSHDNIRRFAEAQRATLSDMEIEMAPGFFAGQKSIPVLSAGCYAPGGRFSHVASALMTITTAKAAGVEFVAASSPPRGAQGISDEMAYAMHLAGADRILRMGGVQAIASMAFGFFDIPAVDTLAGPGNAWVAEAKRQLFGRVGIDMVAGPTDSLILADGTADAEVVAWDMIGQMEHGADSPVWLVTNNAEMAQQVVDMIPVLIGSLPAANAGSAQAAWDNLAEIAVCNSREEMAQMADRYAPEHLHVQAEDLDWWLGRLKAYGSLFLGEETTVAFGDKASGPNHVLPTSGAARYTGGLSVHKFLKTVTWQRSTKEAAQRVAEVTARISRLEGMEAHARTADIRLSPRR</sequence>
<dbReference type="GO" id="GO:0004399">
    <property type="term" value="F:histidinol dehydrogenase activity"/>
    <property type="evidence" value="ECO:0007669"/>
    <property type="project" value="InterPro"/>
</dbReference>
<evidence type="ECO:0000256" key="5">
    <source>
        <dbReference type="PIRNR" id="PIRNR000099"/>
    </source>
</evidence>
<organism evidence="11 12">
    <name type="scientific">Pseudooceanicola lipolyticus</name>
    <dbReference type="NCBI Taxonomy" id="2029104"/>
    <lineage>
        <taxon>Bacteria</taxon>
        <taxon>Pseudomonadati</taxon>
        <taxon>Pseudomonadota</taxon>
        <taxon>Alphaproteobacteria</taxon>
        <taxon>Rhodobacterales</taxon>
        <taxon>Paracoccaceae</taxon>
        <taxon>Pseudooceanicola</taxon>
    </lineage>
</organism>
<feature type="binding site" evidence="7">
    <location>
        <position position="204"/>
    </location>
    <ligand>
        <name>NAD(+)</name>
        <dbReference type="ChEBI" id="CHEBI:57540"/>
    </ligand>
</feature>
<reference evidence="11 12" key="1">
    <citation type="journal article" date="2018" name="Int. J. Syst. Evol. Microbiol.">
        <title>Pseudooceanicola lipolyticus sp. nov., a marine alphaproteobacterium, reclassification of Oceanicola flagellatus as Pseudooceanicola flagellatus comb. nov. and emended description of the genus Pseudooceanicola.</title>
        <authorList>
            <person name="Huang M.-M."/>
            <person name="Guo L.-L."/>
            <person name="Wu Y.-H."/>
            <person name="Lai Q.-L."/>
            <person name="Shao Z.-Z."/>
            <person name="Wang C.-S."/>
            <person name="Wu M."/>
            <person name="Xu X.-W."/>
        </authorList>
    </citation>
    <scope>NUCLEOTIDE SEQUENCE [LARGE SCALE GENOMIC DNA]</scope>
    <source>
        <strain evidence="11 12">157</strain>
    </source>
</reference>
<dbReference type="GO" id="GO:0051287">
    <property type="term" value="F:NAD binding"/>
    <property type="evidence" value="ECO:0007669"/>
    <property type="project" value="InterPro"/>
</dbReference>
<keyword evidence="7" id="KW-0520">NAD</keyword>
<evidence type="ECO:0000256" key="10">
    <source>
        <dbReference type="RuleBase" id="RU004175"/>
    </source>
</evidence>
<keyword evidence="3 5" id="KW-0560">Oxidoreductase</keyword>
<feature type="binding site" evidence="9">
    <location>
        <position position="353"/>
    </location>
    <ligand>
        <name>Zn(2+)</name>
        <dbReference type="ChEBI" id="CHEBI:29105"/>
    </ligand>
</feature>
<dbReference type="SUPFAM" id="SSF53720">
    <property type="entry name" value="ALDH-like"/>
    <property type="match status" value="1"/>
</dbReference>
<evidence type="ECO:0000256" key="4">
    <source>
        <dbReference type="ARBA" id="ARBA00072814"/>
    </source>
</evidence>
<comment type="similarity">
    <text evidence="5 10">Belongs to the histidinol dehydrogenase family.</text>
</comment>
<dbReference type="GO" id="GO:0000105">
    <property type="term" value="P:L-histidine biosynthetic process"/>
    <property type="evidence" value="ECO:0007669"/>
    <property type="project" value="InterPro"/>
</dbReference>
<feature type="binding site" evidence="8">
    <location>
        <position position="320"/>
    </location>
    <ligand>
        <name>substrate</name>
    </ligand>
</feature>
<comment type="cofactor">
    <cofactor evidence="9">
        <name>Zn(2+)</name>
        <dbReference type="ChEBI" id="CHEBI:29105"/>
    </cofactor>
    <text evidence="9">Binds 1 zinc ion per subunit.</text>
</comment>
<dbReference type="GO" id="GO:0046872">
    <property type="term" value="F:metal ion binding"/>
    <property type="evidence" value="ECO:0007669"/>
    <property type="project" value="UniProtKB-KW"/>
</dbReference>
<evidence type="ECO:0000256" key="7">
    <source>
        <dbReference type="PIRSR" id="PIRSR000099-2"/>
    </source>
</evidence>
<evidence type="ECO:0000313" key="11">
    <source>
        <dbReference type="EMBL" id="PJE38139.1"/>
    </source>
</evidence>
<evidence type="ECO:0000256" key="3">
    <source>
        <dbReference type="ARBA" id="ARBA00023002"/>
    </source>
</evidence>
<name>A0A2M8J5T3_9RHOB</name>
<gene>
    <name evidence="11" type="primary">hisD</name>
    <name evidence="11" type="ORF">CVM52_03080</name>
</gene>
<evidence type="ECO:0000313" key="12">
    <source>
        <dbReference type="Proteomes" id="UP000231553"/>
    </source>
</evidence>
<dbReference type="InterPro" id="IPR016161">
    <property type="entry name" value="Ald_DH/histidinol_DH"/>
</dbReference>
<feature type="binding site" evidence="8">
    <location>
        <position position="407"/>
    </location>
    <ligand>
        <name>substrate</name>
    </ligand>
</feature>
<dbReference type="FunFam" id="3.40.50.1980:FF:000001">
    <property type="entry name" value="Histidinol dehydrogenase"/>
    <property type="match status" value="1"/>
</dbReference>
<feature type="binding site" evidence="8">
    <location>
        <position position="252"/>
    </location>
    <ligand>
        <name>substrate</name>
    </ligand>
</feature>
<dbReference type="PROSITE" id="PS00611">
    <property type="entry name" value="HISOL_DEHYDROGENASE"/>
    <property type="match status" value="1"/>
</dbReference>
<evidence type="ECO:0000256" key="1">
    <source>
        <dbReference type="ARBA" id="ARBA00022723"/>
    </source>
</evidence>
<dbReference type="Pfam" id="PF00815">
    <property type="entry name" value="Histidinol_dh"/>
    <property type="match status" value="1"/>
</dbReference>
<feature type="binding site" evidence="7">
    <location>
        <position position="119"/>
    </location>
    <ligand>
        <name>NAD(+)</name>
        <dbReference type="ChEBI" id="CHEBI:57540"/>
    </ligand>
</feature>
<keyword evidence="2 9" id="KW-0862">Zinc</keyword>
<evidence type="ECO:0000256" key="8">
    <source>
        <dbReference type="PIRSR" id="PIRSR000099-3"/>
    </source>
</evidence>
<dbReference type="GO" id="GO:0005829">
    <property type="term" value="C:cytosol"/>
    <property type="evidence" value="ECO:0007669"/>
    <property type="project" value="TreeGrafter"/>
</dbReference>
<dbReference type="PIRSF" id="PIRSF000099">
    <property type="entry name" value="Histidinol_dh"/>
    <property type="match status" value="1"/>
</dbReference>